<gene>
    <name evidence="1" type="primary">77</name>
    <name evidence="1" type="ORF">SEA_SYLEON_77</name>
</gene>
<keyword evidence="2" id="KW-1185">Reference proteome</keyword>
<protein>
    <submittedName>
        <fullName evidence="1">Uncharacterized protein</fullName>
    </submittedName>
</protein>
<evidence type="ECO:0000313" key="2">
    <source>
        <dbReference type="Proteomes" id="UP000346466"/>
    </source>
</evidence>
<reference evidence="1 2" key="1">
    <citation type="submission" date="2019-09" db="EMBL/GenBank/DDBJ databases">
        <authorList>
            <person name="Falcon-Lizardi N."/>
            <person name="Rios-Rosa Y."/>
            <person name="Rivera-Cruz A."/>
            <person name="Rivera-Espinal N.S."/>
            <person name="Rodriguez-Cotto F.E."/>
            <person name="Rosa-Flores A.N."/>
            <person name="Rubin M.R."/>
            <person name="Vazquez E."/>
            <person name="Molloy S.D."/>
            <person name="Garlena R.A."/>
            <person name="Russell D.A."/>
            <person name="Pope W.H."/>
            <person name="Jacobs-Sera D."/>
            <person name="Hatfull G.F."/>
        </authorList>
    </citation>
    <scope>NUCLEOTIDE SEQUENCE [LARGE SCALE GENOMIC DNA]</scope>
</reference>
<dbReference type="EMBL" id="MN444870">
    <property type="protein sequence ID" value="QGH75806.1"/>
    <property type="molecule type" value="Genomic_DNA"/>
</dbReference>
<organism evidence="1 2">
    <name type="scientific">Gordonia phage Syleon</name>
    <dbReference type="NCBI Taxonomy" id="2653718"/>
    <lineage>
        <taxon>Viruses</taxon>
        <taxon>Duplodnaviria</taxon>
        <taxon>Heunggongvirae</taxon>
        <taxon>Uroviricota</taxon>
        <taxon>Caudoviricetes</taxon>
        <taxon>Deeyouvirinae</taxon>
        <taxon>Octobienvirus</taxon>
        <taxon>Octobienvirus syleon</taxon>
    </lineage>
</organism>
<sequence length="66" mass="7418">MPWETIPGLTGTANALYTENQSLLEWMEENVDIASDEEIQQVIDMLIRVGKKIDALDNSGLRLSLK</sequence>
<evidence type="ECO:0000313" key="1">
    <source>
        <dbReference type="EMBL" id="QGH75806.1"/>
    </source>
</evidence>
<dbReference type="GeneID" id="70081301"/>
<name>A0A5Q2WBH5_9CAUD</name>
<dbReference type="Proteomes" id="UP000346466">
    <property type="component" value="Segment"/>
</dbReference>
<dbReference type="RefSeq" id="YP_010246736.1">
    <property type="nucleotide sequence ID" value="NC_060137.1"/>
</dbReference>
<proteinExistence type="predicted"/>
<dbReference type="KEGG" id="vg:70081301"/>
<accession>A0A5Q2WBH5</accession>